<dbReference type="PANTHER" id="PTHR20275:SF0">
    <property type="entry name" value="NAD KINASE"/>
    <property type="match status" value="1"/>
</dbReference>
<evidence type="ECO:0000313" key="7">
    <source>
        <dbReference type="EMBL" id="KAG2238071.1"/>
    </source>
</evidence>
<dbReference type="InterPro" id="IPR017438">
    <property type="entry name" value="ATP-NAD_kinase_N"/>
</dbReference>
<evidence type="ECO:0000313" key="8">
    <source>
        <dbReference type="Proteomes" id="UP000613177"/>
    </source>
</evidence>
<feature type="non-terminal residue" evidence="7">
    <location>
        <position position="494"/>
    </location>
</feature>
<comment type="similarity">
    <text evidence="1">Belongs to the NAD kinase family.</text>
</comment>
<dbReference type="GO" id="GO:0006741">
    <property type="term" value="P:NADP+ biosynthetic process"/>
    <property type="evidence" value="ECO:0007669"/>
    <property type="project" value="InterPro"/>
</dbReference>
<sequence>NVYQDFPNKQTNSFRRNKNQQMAVEQSNGWNSSKNTILVITKARDNKLILFTQQLAEWLIFTPRYGKANPFTVYVDAHLKHSSLFDYQSLIQKNIAWESNLLFWTPKLCYKQPELFHLIITLGGDGTILFTSTLFQSHVPPIIPFHLGSLGFLAPFLFTSYREDLEALFDGRLQNTANRMRLSCTVYRYKHDPYCVTKAKRGAQDNTVWTHQSITSDDKMNQTSESSNLHKWELMETTWMRKAFKQSAKKYVKDEGLLDEKITCYSTVPAQTFHVLNEIIVDRGPSSNMSMLELFGDERHLTTVQADGLCIATATGSTAYSLSAGGTLAHPDMQCTLVTPICPHTLSFRPMLLPSSISIRIFVPFGSRHVSYCRFDGRNRIELKQGDHIKITVSPYPVKTYSSCDTSNDWFSSVQSCLLWNNRQRQKSFVVVEGDQMKQKKAENMFACIRTEEDNVPNTNNYDEEDNQQEQQYELNPWSDEELSRDEFKLESKI</sequence>
<dbReference type="InterPro" id="IPR017437">
    <property type="entry name" value="ATP-NAD_kinase_PpnK-typ_C"/>
</dbReference>
<organism evidence="7 8">
    <name type="scientific">Thamnidium elegans</name>
    <dbReference type="NCBI Taxonomy" id="101142"/>
    <lineage>
        <taxon>Eukaryota</taxon>
        <taxon>Fungi</taxon>
        <taxon>Fungi incertae sedis</taxon>
        <taxon>Mucoromycota</taxon>
        <taxon>Mucoromycotina</taxon>
        <taxon>Mucoromycetes</taxon>
        <taxon>Mucorales</taxon>
        <taxon>Mucorineae</taxon>
        <taxon>Mucoraceae</taxon>
        <taxon>Thamnidium</taxon>
    </lineage>
</organism>
<name>A0A8H7VXJ3_9FUNG</name>
<reference evidence="7" key="1">
    <citation type="submission" date="2021-01" db="EMBL/GenBank/DDBJ databases">
        <title>Metabolic potential, ecology and presence of endohyphal bacteria is reflected in genomic diversity of Mucoromycotina.</title>
        <authorList>
            <person name="Muszewska A."/>
            <person name="Okrasinska A."/>
            <person name="Steczkiewicz K."/>
            <person name="Drgas O."/>
            <person name="Orlowska M."/>
            <person name="Perlinska-Lenart U."/>
            <person name="Aleksandrzak-Piekarczyk T."/>
            <person name="Szatraj K."/>
            <person name="Zielenkiewicz U."/>
            <person name="Pilsyk S."/>
            <person name="Malc E."/>
            <person name="Mieczkowski P."/>
            <person name="Kruszewska J.S."/>
            <person name="Biernat P."/>
            <person name="Pawlowska J."/>
        </authorList>
    </citation>
    <scope>NUCLEOTIDE SEQUENCE</scope>
    <source>
        <strain evidence="7">WA0000018081</strain>
    </source>
</reference>
<dbReference type="EMBL" id="JAEPRE010000001">
    <property type="protein sequence ID" value="KAG2238071.1"/>
    <property type="molecule type" value="Genomic_DNA"/>
</dbReference>
<evidence type="ECO:0000256" key="1">
    <source>
        <dbReference type="ARBA" id="ARBA00010995"/>
    </source>
</evidence>
<feature type="region of interest" description="Disordered" evidence="6">
    <location>
        <begin position="455"/>
        <end position="494"/>
    </location>
</feature>
<accession>A0A8H7VXJ3</accession>
<dbReference type="GO" id="GO:0019674">
    <property type="term" value="P:NAD+ metabolic process"/>
    <property type="evidence" value="ECO:0007669"/>
    <property type="project" value="InterPro"/>
</dbReference>
<evidence type="ECO:0000256" key="5">
    <source>
        <dbReference type="ARBA" id="ARBA00023027"/>
    </source>
</evidence>
<dbReference type="AlphaFoldDB" id="A0A8H7VXJ3"/>
<dbReference type="SUPFAM" id="SSF111331">
    <property type="entry name" value="NAD kinase/diacylglycerol kinase-like"/>
    <property type="match status" value="1"/>
</dbReference>
<evidence type="ECO:0000256" key="4">
    <source>
        <dbReference type="ARBA" id="ARBA00022857"/>
    </source>
</evidence>
<dbReference type="InterPro" id="IPR002504">
    <property type="entry name" value="NADK"/>
</dbReference>
<protein>
    <recommendedName>
        <fullName evidence="9">NAD(+) kinase</fullName>
    </recommendedName>
</protein>
<keyword evidence="5" id="KW-0520">NAD</keyword>
<dbReference type="PANTHER" id="PTHR20275">
    <property type="entry name" value="NAD KINASE"/>
    <property type="match status" value="1"/>
</dbReference>
<evidence type="ECO:0000256" key="3">
    <source>
        <dbReference type="ARBA" id="ARBA00022777"/>
    </source>
</evidence>
<dbReference type="Proteomes" id="UP000613177">
    <property type="component" value="Unassembled WGS sequence"/>
</dbReference>
<gene>
    <name evidence="7" type="ORF">INT48_002638</name>
</gene>
<evidence type="ECO:0000256" key="6">
    <source>
        <dbReference type="SAM" id="MobiDB-lite"/>
    </source>
</evidence>
<proteinExistence type="inferred from homology"/>
<dbReference type="Gene3D" id="2.60.200.30">
    <property type="entry name" value="Probable inorganic polyphosphate/atp-NAD kinase, domain 2"/>
    <property type="match status" value="1"/>
</dbReference>
<keyword evidence="2" id="KW-0808">Transferase</keyword>
<feature type="region of interest" description="Disordered" evidence="6">
    <location>
        <begin position="1"/>
        <end position="28"/>
    </location>
</feature>
<dbReference type="Pfam" id="PF20143">
    <property type="entry name" value="NAD_kinase_C"/>
    <property type="match status" value="1"/>
</dbReference>
<dbReference type="InterPro" id="IPR016064">
    <property type="entry name" value="NAD/diacylglycerol_kinase_sf"/>
</dbReference>
<dbReference type="HAMAP" id="MF_00361">
    <property type="entry name" value="NAD_kinase"/>
    <property type="match status" value="1"/>
</dbReference>
<keyword evidence="4" id="KW-0521">NADP</keyword>
<dbReference type="Pfam" id="PF01513">
    <property type="entry name" value="NAD_kinase"/>
    <property type="match status" value="1"/>
</dbReference>
<dbReference type="Gene3D" id="3.40.50.10330">
    <property type="entry name" value="Probable inorganic polyphosphate/atp-NAD kinase, domain 1"/>
    <property type="match status" value="1"/>
</dbReference>
<feature type="compositionally biased region" description="Basic and acidic residues" evidence="6">
    <location>
        <begin position="485"/>
        <end position="494"/>
    </location>
</feature>
<evidence type="ECO:0008006" key="9">
    <source>
        <dbReference type="Google" id="ProtNLM"/>
    </source>
</evidence>
<comment type="caution">
    <text evidence="7">The sequence shown here is derived from an EMBL/GenBank/DDBJ whole genome shotgun (WGS) entry which is preliminary data.</text>
</comment>
<evidence type="ECO:0000256" key="2">
    <source>
        <dbReference type="ARBA" id="ARBA00022679"/>
    </source>
</evidence>
<keyword evidence="3" id="KW-0418">Kinase</keyword>
<dbReference type="GO" id="GO:0003951">
    <property type="term" value="F:NAD+ kinase activity"/>
    <property type="evidence" value="ECO:0007669"/>
    <property type="project" value="InterPro"/>
</dbReference>
<keyword evidence="8" id="KW-1185">Reference proteome</keyword>